<dbReference type="EMBL" id="KX557277">
    <property type="protein sequence ID" value="AOE44333.1"/>
    <property type="molecule type" value="Genomic_DNA"/>
</dbReference>
<dbReference type="GeneID" id="29068959"/>
<name>A0A1B3B005_9CAUD</name>
<sequence length="111" mass="11830">MTLPSADHQAPACGSCHGETSHDGDDFVCYDCQLAFDPETLDARFLDPDAEVCGAPCANTWHDDNAITVGQGLNCHPCQLPKGHDHPAWFHWTGCEPVKLAPSVATAGGTR</sequence>
<accession>A0A1B3B005</accession>
<keyword evidence="2" id="KW-1185">Reference proteome</keyword>
<dbReference type="RefSeq" id="YP_009292444.1">
    <property type="nucleotide sequence ID" value="NC_031122.1"/>
</dbReference>
<proteinExistence type="predicted"/>
<dbReference type="OrthoDB" id="35780at10239"/>
<protein>
    <submittedName>
        <fullName evidence="1">Uncharacterized protein</fullName>
    </submittedName>
</protein>
<reference evidence="2" key="1">
    <citation type="submission" date="2016-07" db="EMBL/GenBank/DDBJ databases">
        <authorList>
            <person name="Florea S."/>
            <person name="Webb J.S."/>
            <person name="Jaromczyk J."/>
            <person name="Schardl C.L."/>
        </authorList>
    </citation>
    <scope>NUCLEOTIDE SEQUENCE [LARGE SCALE GENOMIC DNA]</scope>
</reference>
<dbReference type="Proteomes" id="UP000201149">
    <property type="component" value="Segment"/>
</dbReference>
<gene>
    <name evidence="1" type="primary">53</name>
    <name evidence="1" type="ORF">SEA_EYRE_53</name>
</gene>
<evidence type="ECO:0000313" key="1">
    <source>
        <dbReference type="EMBL" id="AOE44333.1"/>
    </source>
</evidence>
<organism evidence="1 2">
    <name type="scientific">Gordonia phage Eyre</name>
    <dbReference type="NCBI Taxonomy" id="1887646"/>
    <lineage>
        <taxon>Viruses</taxon>
        <taxon>Duplodnaviria</taxon>
        <taxon>Heunggongvirae</taxon>
        <taxon>Uroviricota</taxon>
        <taxon>Caudoviricetes</taxon>
        <taxon>Eyrevirus</taxon>
        <taxon>Eyrevirus eyre</taxon>
    </lineage>
</organism>
<dbReference type="KEGG" id="vg:29068959"/>
<evidence type="ECO:0000313" key="2">
    <source>
        <dbReference type="Proteomes" id="UP000201149"/>
    </source>
</evidence>